<dbReference type="Pfam" id="PF01551">
    <property type="entry name" value="Peptidase_M23"/>
    <property type="match status" value="1"/>
</dbReference>
<dbReference type="InterPro" id="IPR050570">
    <property type="entry name" value="Cell_wall_metabolism_enzyme"/>
</dbReference>
<dbReference type="Gene3D" id="2.70.70.10">
    <property type="entry name" value="Glucose Permease (Domain IIA)"/>
    <property type="match status" value="1"/>
</dbReference>
<organism evidence="3">
    <name type="scientific">Caldilinea aerophila</name>
    <dbReference type="NCBI Taxonomy" id="133453"/>
    <lineage>
        <taxon>Bacteria</taxon>
        <taxon>Bacillati</taxon>
        <taxon>Chloroflexota</taxon>
        <taxon>Caldilineae</taxon>
        <taxon>Caldilineales</taxon>
        <taxon>Caldilineaceae</taxon>
        <taxon>Caldilinea</taxon>
    </lineage>
</organism>
<feature type="domain" description="M23ase beta-sheet core" evidence="2">
    <location>
        <begin position="852"/>
        <end position="938"/>
    </location>
</feature>
<dbReference type="AlphaFoldDB" id="A0A7C1FMN9"/>
<proteinExistence type="predicted"/>
<dbReference type="InterPro" id="IPR017853">
    <property type="entry name" value="GH"/>
</dbReference>
<evidence type="ECO:0000256" key="1">
    <source>
        <dbReference type="ARBA" id="ARBA00022729"/>
    </source>
</evidence>
<name>A0A7C1FMN9_9CHLR</name>
<accession>A0A7C1FMN9</accession>
<dbReference type="Gene3D" id="3.20.20.80">
    <property type="entry name" value="Glycosidases"/>
    <property type="match status" value="1"/>
</dbReference>
<dbReference type="SUPFAM" id="SSF51445">
    <property type="entry name" value="(Trans)glycosidases"/>
    <property type="match status" value="1"/>
</dbReference>
<dbReference type="GO" id="GO:0004222">
    <property type="term" value="F:metalloendopeptidase activity"/>
    <property type="evidence" value="ECO:0007669"/>
    <property type="project" value="TreeGrafter"/>
</dbReference>
<dbReference type="SUPFAM" id="SSF51261">
    <property type="entry name" value="Duplicated hybrid motif"/>
    <property type="match status" value="1"/>
</dbReference>
<dbReference type="InterPro" id="IPR016047">
    <property type="entry name" value="M23ase_b-sheet_dom"/>
</dbReference>
<sequence>MPRPLLDSPYIFGLHDPGGEWIMAQAGRRGWILFTEAIGSDPNDRSGADYRPYSEQDFGVIVRINNGYGAVGTIPTPEHYASFARRVANFVVASPGCHIWIIGNETNHPQEWPIDHRGPRPILPEDYVRCFRLCRDAIRALPDHRDDLVVIAAVAPWNAQLTYPANPTGDWILYFRHILEGLGSDGLDGIALHTYTHGPDPALITDRSTMNPPFQHRFFNFQAYRNFMEAIPAPMRSLPVFITESNQDAPWLDANNGWVQAAYAEIDRWNRQPGAQQIRCLLLYRWQPYDQWRIEGKNGVIADFRAALANDYRWKEPPPKPARYQVGDVVRTLTAINLRAAPSGQIIGVLPPGTQATIRSAPHVMSGGLPFWAVRVLFNGRPHDGWLAQYTLDGLPLLMPETFGNLRPATYRADDKVRTLEVINLRSQPAGPVLGQLPHNTVLTVLDPIFVMATGIPWWSVRVSGTREGWVAQYTQGGVTLLEGVAPPTPERSAAISGSDVGAKNFSPPPANVAAPTFAPGVEVRTRTLVRMRRTPGVTNKPAGDTIALVPAGVTLALLEGPRRVDDMEWWRVRGTLPDVGRVEGWMARSLPSGEVLLELALPEPPAPPATEPPRSPTPRYTFVPGDRFRTTTLVRLRRSPGHLEKGPEDIIADIAPAVEGVIVAGPTEKDGLIWWQVQITARDSSILAGWMAEATAESEMLLQKIEAPASLPGFHVGDLVQTADFLNVRRTPGIANKPPDDILGALRPRTTVVILDGPQQVSGLTWWRGGGIITPPGVAVCGWMAEALQGQNSVPLLVRAPALPGTNIPDPAAGVYLHSPFDGVYTIGQLWGENSGFYARYSYDGVPLLGHNGVDFSTPVGVALRAVDDGVVLRVDFEAGGFGNYILLGHSWGESIYAHLSAVEVSVGQNVTRGQLIGRSGNTGASTGPHLHFAIRIHPYSRADGWGGFSDPLPYLPPTTYRLPPYILDRGGEKFFAPAFVMASAAPNEPFVRLAPSGMGAVPGRERP</sequence>
<gene>
    <name evidence="3" type="ORF">ENQ20_14995</name>
</gene>
<dbReference type="CDD" id="cd12797">
    <property type="entry name" value="M23_peptidase"/>
    <property type="match status" value="1"/>
</dbReference>
<reference evidence="3" key="1">
    <citation type="journal article" date="2020" name="mSystems">
        <title>Genome- and Community-Level Interaction Insights into Carbon Utilization and Element Cycling Functions of Hydrothermarchaeota in Hydrothermal Sediment.</title>
        <authorList>
            <person name="Zhou Z."/>
            <person name="Liu Y."/>
            <person name="Xu W."/>
            <person name="Pan J."/>
            <person name="Luo Z.H."/>
            <person name="Li M."/>
        </authorList>
    </citation>
    <scope>NUCLEOTIDE SEQUENCE [LARGE SCALE GENOMIC DNA]</scope>
    <source>
        <strain evidence="3">SpSt-289</strain>
    </source>
</reference>
<evidence type="ECO:0000259" key="2">
    <source>
        <dbReference type="Pfam" id="PF01551"/>
    </source>
</evidence>
<dbReference type="EMBL" id="DSMG01000157">
    <property type="protein sequence ID" value="HDX32773.1"/>
    <property type="molecule type" value="Genomic_DNA"/>
</dbReference>
<evidence type="ECO:0000313" key="3">
    <source>
        <dbReference type="EMBL" id="HDX32773.1"/>
    </source>
</evidence>
<dbReference type="PANTHER" id="PTHR21666">
    <property type="entry name" value="PEPTIDASE-RELATED"/>
    <property type="match status" value="1"/>
</dbReference>
<keyword evidence="1" id="KW-0732">Signal</keyword>
<dbReference type="PANTHER" id="PTHR21666:SF289">
    <property type="entry name" value="L-ALA--D-GLU ENDOPEPTIDASE"/>
    <property type="match status" value="1"/>
</dbReference>
<comment type="caution">
    <text evidence="3">The sequence shown here is derived from an EMBL/GenBank/DDBJ whole genome shotgun (WGS) entry which is preliminary data.</text>
</comment>
<dbReference type="InterPro" id="IPR011055">
    <property type="entry name" value="Dup_hybrid_motif"/>
</dbReference>
<protein>
    <recommendedName>
        <fullName evidence="2">M23ase beta-sheet core domain-containing protein</fullName>
    </recommendedName>
</protein>